<dbReference type="GO" id="GO:0044550">
    <property type="term" value="P:secondary metabolite biosynthetic process"/>
    <property type="evidence" value="ECO:0007669"/>
    <property type="project" value="TreeGrafter"/>
</dbReference>
<keyword evidence="5" id="KW-0285">Flavoprotein</keyword>
<keyword evidence="9" id="KW-1185">Reference proteome</keyword>
<organism evidence="8 9">
    <name type="scientific">Meira miltonrushii</name>
    <dbReference type="NCBI Taxonomy" id="1280837"/>
    <lineage>
        <taxon>Eukaryota</taxon>
        <taxon>Fungi</taxon>
        <taxon>Dikarya</taxon>
        <taxon>Basidiomycota</taxon>
        <taxon>Ustilaginomycotina</taxon>
        <taxon>Exobasidiomycetes</taxon>
        <taxon>Exobasidiales</taxon>
        <taxon>Brachybasidiaceae</taxon>
        <taxon>Meira</taxon>
    </lineage>
</organism>
<evidence type="ECO:0000256" key="4">
    <source>
        <dbReference type="PIRSR" id="PIRSR000137-1"/>
    </source>
</evidence>
<evidence type="ECO:0000256" key="2">
    <source>
        <dbReference type="ARBA" id="ARBA00010790"/>
    </source>
</evidence>
<keyword evidence="5" id="KW-0274">FAD</keyword>
<dbReference type="RefSeq" id="XP_025354349.1">
    <property type="nucleotide sequence ID" value="XM_025502694.1"/>
</dbReference>
<dbReference type="PANTHER" id="PTHR11552">
    <property type="entry name" value="GLUCOSE-METHANOL-CHOLINE GMC OXIDOREDUCTASE"/>
    <property type="match status" value="1"/>
</dbReference>
<evidence type="ECO:0000256" key="5">
    <source>
        <dbReference type="PIRSR" id="PIRSR000137-2"/>
    </source>
</evidence>
<dbReference type="GO" id="GO:0050660">
    <property type="term" value="F:flavin adenine dinucleotide binding"/>
    <property type="evidence" value="ECO:0007669"/>
    <property type="project" value="InterPro"/>
</dbReference>
<sequence>MQFLNLLSVIALYTSFNLVNGSPLANPIGSIINGGTPLVPNLAPALSNNTFDYVVLGAGTAGLTLAARLSQDGKSSVLVIEAGGDIDYNAVPKEFSQTPGGDVVGCGSADSDFIQNDIDWGYKTVPQAGANNRRIRYARGKVSGGSSTRNFMLYQRPTIGTMDKWVDLTGDQSWSFKNTINFFKRSMTFTPPNHALRQESPAAQYDASNWGSSALTAPLQVTFPHLPQNFSKYMQLSANEVGTPTTQSFNGGVLNGIQYAPTTMDPKFNHRSTSHAFLDDAQGRSNFHSYFQTYAKRIIFTKDGNTPRASAVTISTLPNGILETDIVYARKEVIVSSGAFGSPQLLMVSGIGPQAQLQKFNITPVVINENVGKNMQDHIFFGPSYKVDPALKTFTELAANPVFLATQLVNYTAAALGPLTNNVADMLAWERIDPVTLASIGASKLLTYPSDWPFLEAFSAPGAVGDFSNLLATNAEMGADGSRFSTILMALVAPQSRGTVTLASKDTSDLPIIDPAWLTDPVDQKVAIYAFKRARQYFAAKAMAPILIGNAKTAETLPGSDVQTDDQILNWIRNNLMTVWHASCTCSMQKKELGGVLDNKLQVYGVNGLRVVDASSFPVLPPGHPQSTIYMLAERAADLILAARG</sequence>
<dbReference type="Gene3D" id="3.30.560.10">
    <property type="entry name" value="Glucose Oxidase, domain 3"/>
    <property type="match status" value="1"/>
</dbReference>
<keyword evidence="6" id="KW-0732">Signal</keyword>
<feature type="binding site" evidence="5">
    <location>
        <position position="142"/>
    </location>
    <ligand>
        <name>FAD</name>
        <dbReference type="ChEBI" id="CHEBI:57692"/>
    </ligand>
</feature>
<dbReference type="OrthoDB" id="269227at2759"/>
<dbReference type="STRING" id="1280837.A0A316V8X3"/>
<dbReference type="GeneID" id="37024475"/>
<dbReference type="AlphaFoldDB" id="A0A316V8X3"/>
<comment type="cofactor">
    <cofactor evidence="1 5">
        <name>FAD</name>
        <dbReference type="ChEBI" id="CHEBI:57692"/>
    </cofactor>
</comment>
<dbReference type="EMBL" id="KZ819604">
    <property type="protein sequence ID" value="PWN34047.1"/>
    <property type="molecule type" value="Genomic_DNA"/>
</dbReference>
<dbReference type="PROSITE" id="PS00624">
    <property type="entry name" value="GMC_OXRED_2"/>
    <property type="match status" value="1"/>
</dbReference>
<feature type="chain" id="PRO_5016252631" evidence="6">
    <location>
        <begin position="22"/>
        <end position="645"/>
    </location>
</feature>
<dbReference type="PANTHER" id="PTHR11552:SF138">
    <property type="entry name" value="DEHYDROGENASE PKFF-RELATED"/>
    <property type="match status" value="1"/>
</dbReference>
<dbReference type="PIRSF" id="PIRSF000137">
    <property type="entry name" value="Alcohol_oxidase"/>
    <property type="match status" value="1"/>
</dbReference>
<feature type="active site" description="Proton donor" evidence="4">
    <location>
        <position position="581"/>
    </location>
</feature>
<keyword evidence="3" id="KW-0325">Glycoprotein</keyword>
<proteinExistence type="inferred from homology"/>
<feature type="domain" description="Glucose-methanol-choline oxidoreductase N-terminal" evidence="7">
    <location>
        <begin position="338"/>
        <end position="352"/>
    </location>
</feature>
<dbReference type="SUPFAM" id="SSF51905">
    <property type="entry name" value="FAD/NAD(P)-binding domain"/>
    <property type="match status" value="1"/>
</dbReference>
<evidence type="ECO:0000256" key="6">
    <source>
        <dbReference type="SAM" id="SignalP"/>
    </source>
</evidence>
<evidence type="ECO:0000313" key="9">
    <source>
        <dbReference type="Proteomes" id="UP000245771"/>
    </source>
</evidence>
<protein>
    <submittedName>
        <fullName evidence="8">Alcohol oxidase</fullName>
    </submittedName>
</protein>
<evidence type="ECO:0000313" key="8">
    <source>
        <dbReference type="EMBL" id="PWN34047.1"/>
    </source>
</evidence>
<evidence type="ECO:0000256" key="1">
    <source>
        <dbReference type="ARBA" id="ARBA00001974"/>
    </source>
</evidence>
<dbReference type="Gene3D" id="3.50.50.60">
    <property type="entry name" value="FAD/NAD(P)-binding domain"/>
    <property type="match status" value="1"/>
</dbReference>
<dbReference type="Proteomes" id="UP000245771">
    <property type="component" value="Unassembled WGS sequence"/>
</dbReference>
<evidence type="ECO:0000259" key="7">
    <source>
        <dbReference type="PROSITE" id="PS00624"/>
    </source>
</evidence>
<dbReference type="Pfam" id="PF05199">
    <property type="entry name" value="GMC_oxred_C"/>
    <property type="match status" value="1"/>
</dbReference>
<feature type="signal peptide" evidence="6">
    <location>
        <begin position="1"/>
        <end position="21"/>
    </location>
</feature>
<feature type="active site" description="Proton acceptor" evidence="4">
    <location>
        <position position="624"/>
    </location>
</feature>
<dbReference type="SUPFAM" id="SSF54373">
    <property type="entry name" value="FAD-linked reductases, C-terminal domain"/>
    <property type="match status" value="1"/>
</dbReference>
<dbReference type="InterPro" id="IPR007867">
    <property type="entry name" value="GMC_OxRtase_C"/>
</dbReference>
<dbReference type="InParanoid" id="A0A316V8X3"/>
<dbReference type="InterPro" id="IPR036188">
    <property type="entry name" value="FAD/NAD-bd_sf"/>
</dbReference>
<dbReference type="InterPro" id="IPR012132">
    <property type="entry name" value="GMC_OxRdtase"/>
</dbReference>
<comment type="similarity">
    <text evidence="2">Belongs to the GMC oxidoreductase family.</text>
</comment>
<feature type="binding site" evidence="5">
    <location>
        <begin position="580"/>
        <end position="581"/>
    </location>
    <ligand>
        <name>FAD</name>
        <dbReference type="ChEBI" id="CHEBI:57692"/>
    </ligand>
</feature>
<gene>
    <name evidence="8" type="ORF">FA14DRAFT_68024</name>
</gene>
<evidence type="ECO:0000256" key="3">
    <source>
        <dbReference type="ARBA" id="ARBA00023180"/>
    </source>
</evidence>
<dbReference type="GO" id="GO:0016614">
    <property type="term" value="F:oxidoreductase activity, acting on CH-OH group of donors"/>
    <property type="evidence" value="ECO:0007669"/>
    <property type="project" value="InterPro"/>
</dbReference>
<accession>A0A316V8X3</accession>
<name>A0A316V8X3_9BASI</name>
<dbReference type="InterPro" id="IPR000172">
    <property type="entry name" value="GMC_OxRdtase_N"/>
</dbReference>
<reference evidence="8 9" key="1">
    <citation type="journal article" date="2018" name="Mol. Biol. Evol.">
        <title>Broad Genomic Sampling Reveals a Smut Pathogenic Ancestry of the Fungal Clade Ustilaginomycotina.</title>
        <authorList>
            <person name="Kijpornyongpan T."/>
            <person name="Mondo S.J."/>
            <person name="Barry K."/>
            <person name="Sandor L."/>
            <person name="Lee J."/>
            <person name="Lipzen A."/>
            <person name="Pangilinan J."/>
            <person name="LaButti K."/>
            <person name="Hainaut M."/>
            <person name="Henrissat B."/>
            <person name="Grigoriev I.V."/>
            <person name="Spatafora J.W."/>
            <person name="Aime M.C."/>
        </authorList>
    </citation>
    <scope>NUCLEOTIDE SEQUENCE [LARGE SCALE GENOMIC DNA]</scope>
    <source>
        <strain evidence="8 9">MCA 3882</strain>
    </source>
</reference>
<dbReference type="Pfam" id="PF00732">
    <property type="entry name" value="GMC_oxred_N"/>
    <property type="match status" value="1"/>
</dbReference>
<feature type="binding site" evidence="5">
    <location>
        <begin position="625"/>
        <end position="626"/>
    </location>
    <ligand>
        <name>FAD</name>
        <dbReference type="ChEBI" id="CHEBI:57692"/>
    </ligand>
</feature>